<proteinExistence type="inferred from homology"/>
<feature type="chain" id="PRO_5042238396" description="Outer membrane protein beta-barrel domain-containing protein" evidence="6">
    <location>
        <begin position="28"/>
        <end position="243"/>
    </location>
</feature>
<comment type="subcellular location">
    <subcellularLocation>
        <location evidence="1">Cell outer membrane</location>
    </subcellularLocation>
</comment>
<feature type="signal peptide" evidence="6">
    <location>
        <begin position="1"/>
        <end position="27"/>
    </location>
</feature>
<accession>A0AAC9FCS6</accession>
<evidence type="ECO:0000259" key="7">
    <source>
        <dbReference type="Pfam" id="PF13505"/>
    </source>
</evidence>
<dbReference type="InterPro" id="IPR011250">
    <property type="entry name" value="OMP/PagP_B-barrel"/>
</dbReference>
<organism evidence="8 9">
    <name type="scientific">Aminobacter aminovorans</name>
    <name type="common">Chelatobacter heintzii</name>
    <dbReference type="NCBI Taxonomy" id="83263"/>
    <lineage>
        <taxon>Bacteria</taxon>
        <taxon>Pseudomonadati</taxon>
        <taxon>Pseudomonadota</taxon>
        <taxon>Alphaproteobacteria</taxon>
        <taxon>Hyphomicrobiales</taxon>
        <taxon>Phyllobacteriaceae</taxon>
        <taxon>Aminobacter</taxon>
    </lineage>
</organism>
<dbReference type="GO" id="GO:0009279">
    <property type="term" value="C:cell outer membrane"/>
    <property type="evidence" value="ECO:0007669"/>
    <property type="project" value="UniProtKB-SubCell"/>
</dbReference>
<dbReference type="Proteomes" id="UP000075755">
    <property type="component" value="Chromosome"/>
</dbReference>
<evidence type="ECO:0000313" key="8">
    <source>
        <dbReference type="EMBL" id="AMS38985.1"/>
    </source>
</evidence>
<evidence type="ECO:0000256" key="1">
    <source>
        <dbReference type="ARBA" id="ARBA00004442"/>
    </source>
</evidence>
<dbReference type="AlphaFoldDB" id="A0AAC9FCS6"/>
<evidence type="ECO:0000256" key="5">
    <source>
        <dbReference type="ARBA" id="ARBA00038306"/>
    </source>
</evidence>
<keyword evidence="3" id="KW-0472">Membrane</keyword>
<protein>
    <recommendedName>
        <fullName evidence="7">Outer membrane protein beta-barrel domain-containing protein</fullName>
    </recommendedName>
</protein>
<dbReference type="Gene3D" id="2.40.160.20">
    <property type="match status" value="1"/>
</dbReference>
<gene>
    <name evidence="8" type="ORF">AA2016_0042</name>
</gene>
<keyword evidence="2 6" id="KW-0732">Signal</keyword>
<evidence type="ECO:0000313" key="9">
    <source>
        <dbReference type="Proteomes" id="UP000075755"/>
    </source>
</evidence>
<evidence type="ECO:0000256" key="4">
    <source>
        <dbReference type="ARBA" id="ARBA00023237"/>
    </source>
</evidence>
<comment type="similarity">
    <text evidence="5">Belongs to the Omp25/RopB family.</text>
</comment>
<evidence type="ECO:0000256" key="2">
    <source>
        <dbReference type="ARBA" id="ARBA00022729"/>
    </source>
</evidence>
<keyword evidence="4" id="KW-0998">Cell outer membrane</keyword>
<dbReference type="PANTHER" id="PTHR34001:SF3">
    <property type="entry name" value="BLL7405 PROTEIN"/>
    <property type="match status" value="1"/>
</dbReference>
<feature type="domain" description="Outer membrane protein beta-barrel" evidence="7">
    <location>
        <begin position="16"/>
        <end position="224"/>
    </location>
</feature>
<evidence type="ECO:0000256" key="3">
    <source>
        <dbReference type="ARBA" id="ARBA00023136"/>
    </source>
</evidence>
<reference evidence="8 9" key="1">
    <citation type="submission" date="2016-03" db="EMBL/GenBank/DDBJ databases">
        <title>Complete genome of Aminobacter aminovorans KCTC 2477.</title>
        <authorList>
            <person name="Kim K.M."/>
        </authorList>
    </citation>
    <scope>NUCLEOTIDE SEQUENCE [LARGE SCALE GENOMIC DNA]</scope>
    <source>
        <strain evidence="8 9">KCTC 2477</strain>
    </source>
</reference>
<evidence type="ECO:0000256" key="6">
    <source>
        <dbReference type="SAM" id="SignalP"/>
    </source>
</evidence>
<dbReference type="EMBL" id="CP015005">
    <property type="protein sequence ID" value="AMS38985.1"/>
    <property type="molecule type" value="Genomic_DNA"/>
</dbReference>
<dbReference type="KEGG" id="aak:AA2016_0042"/>
<dbReference type="Pfam" id="PF13505">
    <property type="entry name" value="OMP_b-brl"/>
    <property type="match status" value="1"/>
</dbReference>
<dbReference type="PANTHER" id="PTHR34001">
    <property type="entry name" value="BLL7405 PROTEIN"/>
    <property type="match status" value="1"/>
</dbReference>
<dbReference type="SUPFAM" id="SSF56925">
    <property type="entry name" value="OMPA-like"/>
    <property type="match status" value="1"/>
</dbReference>
<dbReference type="InterPro" id="IPR051692">
    <property type="entry name" value="OMP-like"/>
</dbReference>
<sequence length="243" mass="25507">MSSGGFSMRQILAATVAMLAIVTAAGAADSVATEAGSATYNWSGFYAGVLLGYGTGDSSAISDNGFDGSAPEDRADLSPKGFAGGAVAGYNWQRDQLVFGVESEVGYLGAKDDFWFPDGDDYFARSEYGLYGSLAGRLGFAIDRTLITARAGVIVADIDYGYGDIDGGVNGEPDPDSSIFGDGARAGFTIGASIEHAFAGDWVGRLDYAYSDFGSHIETDGFDETYDVSDNLHMIRIGLIKKF</sequence>
<name>A0AAC9FCS6_AMIAI</name>
<dbReference type="InterPro" id="IPR027385">
    <property type="entry name" value="Beta-barrel_OMP"/>
</dbReference>